<gene>
    <name evidence="1" type="primary">tusB</name>
    <name evidence="1" type="ORF">NLU14_08925</name>
</gene>
<dbReference type="InterPro" id="IPR007215">
    <property type="entry name" value="Sulphur_relay_TusB/DsrH"/>
</dbReference>
<dbReference type="Proteomes" id="UP001143391">
    <property type="component" value="Unassembled WGS sequence"/>
</dbReference>
<evidence type="ECO:0000313" key="2">
    <source>
        <dbReference type="Proteomes" id="UP001143391"/>
    </source>
</evidence>
<dbReference type="SUPFAM" id="SSF75169">
    <property type="entry name" value="DsrEFH-like"/>
    <property type="match status" value="1"/>
</dbReference>
<dbReference type="RefSeq" id="WP_275705883.1">
    <property type="nucleotide sequence ID" value="NZ_JANCMW010000004.1"/>
</dbReference>
<evidence type="ECO:0000313" key="1">
    <source>
        <dbReference type="EMBL" id="MDF0750352.1"/>
    </source>
</evidence>
<dbReference type="InterPro" id="IPR027396">
    <property type="entry name" value="DsrEFH-like"/>
</dbReference>
<protein>
    <submittedName>
        <fullName evidence="1">Sulfurtransferase complex subunit TusB</fullName>
    </submittedName>
</protein>
<name>A0ABT5Y9J9_9GAMM</name>
<accession>A0ABT5Y9J9</accession>
<dbReference type="PANTHER" id="PTHR37526">
    <property type="entry name" value="PROTEIN TUSB"/>
    <property type="match status" value="1"/>
</dbReference>
<reference evidence="1" key="1">
    <citation type="submission" date="2022-07" db="EMBL/GenBank/DDBJ databases">
        <title>Marinobacter iranensis a new bacterium isolate from a hipersaline lake in Iran.</title>
        <authorList>
            <person name="Mohammad A.M.A."/>
            <person name="Cristina S.-P."/>
            <person name="Antonio V."/>
        </authorList>
    </citation>
    <scope>NUCLEOTIDE SEQUENCE</scope>
    <source>
        <strain evidence="1">71-i</strain>
    </source>
</reference>
<comment type="caution">
    <text evidence="1">The sequence shown here is derived from an EMBL/GenBank/DDBJ whole genome shotgun (WGS) entry which is preliminary data.</text>
</comment>
<dbReference type="Gene3D" id="3.40.1260.10">
    <property type="entry name" value="DsrEFH-like"/>
    <property type="match status" value="1"/>
</dbReference>
<dbReference type="EMBL" id="JANCMW010000004">
    <property type="protein sequence ID" value="MDF0750352.1"/>
    <property type="molecule type" value="Genomic_DNA"/>
</dbReference>
<keyword evidence="2" id="KW-1185">Reference proteome</keyword>
<dbReference type="Pfam" id="PF04077">
    <property type="entry name" value="DsrH"/>
    <property type="match status" value="1"/>
</dbReference>
<proteinExistence type="predicted"/>
<sequence length="93" mass="10181">MITFKTLHILNKPPDHRRYRLCLSAIGPEDGLLLTENGVLAVTQLSGIAAERCFALAPDLEARGLSSHISRDQTVSFDDMVDLTASAENVVSW</sequence>
<dbReference type="PANTHER" id="PTHR37526:SF1">
    <property type="entry name" value="PROTEIN TUSB"/>
    <property type="match status" value="1"/>
</dbReference>
<organism evidence="1 2">
    <name type="scientific">Marinobacter iranensis</name>
    <dbReference type="NCBI Taxonomy" id="2962607"/>
    <lineage>
        <taxon>Bacteria</taxon>
        <taxon>Pseudomonadati</taxon>
        <taxon>Pseudomonadota</taxon>
        <taxon>Gammaproteobacteria</taxon>
        <taxon>Pseudomonadales</taxon>
        <taxon>Marinobacteraceae</taxon>
        <taxon>Marinobacter</taxon>
    </lineage>
</organism>
<dbReference type="NCBIfam" id="TIGR03011">
    <property type="entry name" value="sulf_tusB_dsrH"/>
    <property type="match status" value="1"/>
</dbReference>